<dbReference type="PANTHER" id="PTHR34397">
    <property type="entry name" value="OS05G0237600 PROTEIN"/>
    <property type="match status" value="1"/>
</dbReference>
<dbReference type="PANTHER" id="PTHR34397:SF16">
    <property type="entry name" value="TF-B3 DOMAIN-CONTAINING PROTEIN"/>
    <property type="match status" value="1"/>
</dbReference>
<evidence type="ECO:0000256" key="1">
    <source>
        <dbReference type="SAM" id="MobiDB-lite"/>
    </source>
</evidence>
<proteinExistence type="predicted"/>
<protein>
    <submittedName>
        <fullName evidence="2">Uncharacterized protein</fullName>
    </submittedName>
</protein>
<reference evidence="2" key="2">
    <citation type="submission" date="2019-07" db="EMBL/GenBank/DDBJ databases">
        <authorList>
            <person name="Seetharam A."/>
            <person name="Woodhouse M."/>
            <person name="Cannon E."/>
        </authorList>
    </citation>
    <scope>NUCLEOTIDE SEQUENCE [LARGE SCALE GENOMIC DNA]</scope>
    <source>
        <strain evidence="2">cv. B73</strain>
    </source>
</reference>
<organism evidence="2 3">
    <name type="scientific">Zea mays</name>
    <name type="common">Maize</name>
    <dbReference type="NCBI Taxonomy" id="4577"/>
    <lineage>
        <taxon>Eukaryota</taxon>
        <taxon>Viridiplantae</taxon>
        <taxon>Streptophyta</taxon>
        <taxon>Embryophyta</taxon>
        <taxon>Tracheophyta</taxon>
        <taxon>Spermatophyta</taxon>
        <taxon>Magnoliopsida</taxon>
        <taxon>Liliopsida</taxon>
        <taxon>Poales</taxon>
        <taxon>Poaceae</taxon>
        <taxon>PACMAD clade</taxon>
        <taxon>Panicoideae</taxon>
        <taxon>Andropogonodae</taxon>
        <taxon>Andropogoneae</taxon>
        <taxon>Tripsacinae</taxon>
        <taxon>Zea</taxon>
    </lineage>
</organism>
<dbReference type="InParanoid" id="A0A804NDR6"/>
<keyword evidence="3" id="KW-1185">Reference proteome</keyword>
<feature type="region of interest" description="Disordered" evidence="1">
    <location>
        <begin position="23"/>
        <end position="44"/>
    </location>
</feature>
<dbReference type="Gramene" id="Zm00001eb153680_T001">
    <property type="protein sequence ID" value="Zm00001eb153680_P001"/>
    <property type="gene ID" value="Zm00001eb153680"/>
</dbReference>
<reference evidence="2" key="3">
    <citation type="submission" date="2021-05" db="UniProtKB">
        <authorList>
            <consortium name="EnsemblPlants"/>
        </authorList>
    </citation>
    <scope>IDENTIFICATION</scope>
    <source>
        <strain evidence="2">cv. B73</strain>
    </source>
</reference>
<evidence type="ECO:0000313" key="3">
    <source>
        <dbReference type="Proteomes" id="UP000007305"/>
    </source>
</evidence>
<dbReference type="AlphaFoldDB" id="A0A804NDR6"/>
<sequence>MACFKGRDRDACNNAERMGQARMGLKAHRAQMSQDTAKSGAADRERRCYRDKRVQYLLAVAFAGASDPLDLSRSPASPASLYANLLLARLSEIGAPTPRLVDTKQLHASDVIDDQNRLQFSGRSAISEIFTDGEKVQVRTTSGGMSATVFDYRWQRYEMTCKLWRDKHKHYRFMGQGGGRISCSSTI</sequence>
<name>A0A804NDR6_MAIZE</name>
<reference evidence="3" key="1">
    <citation type="submission" date="2015-12" db="EMBL/GenBank/DDBJ databases">
        <title>Update maize B73 reference genome by single molecule sequencing technologies.</title>
        <authorList>
            <consortium name="Maize Genome Sequencing Project"/>
            <person name="Ware D."/>
        </authorList>
    </citation>
    <scope>NUCLEOTIDE SEQUENCE [LARGE SCALE GENOMIC DNA]</scope>
    <source>
        <strain evidence="3">cv. B73</strain>
    </source>
</reference>
<evidence type="ECO:0000313" key="2">
    <source>
        <dbReference type="EnsemblPlants" id="Zm00001eb153680_P001"/>
    </source>
</evidence>
<accession>A0A804NDR6</accession>
<dbReference type="Proteomes" id="UP000007305">
    <property type="component" value="Chromosome 3"/>
</dbReference>
<dbReference type="EnsemblPlants" id="Zm00001eb153680_T001">
    <property type="protein sequence ID" value="Zm00001eb153680_P001"/>
    <property type="gene ID" value="Zm00001eb153680"/>
</dbReference>